<dbReference type="PANTHER" id="PTHR43280:SF28">
    <property type="entry name" value="HTH-TYPE TRANSCRIPTIONAL ACTIVATOR RHAS"/>
    <property type="match status" value="1"/>
</dbReference>
<evidence type="ECO:0000313" key="5">
    <source>
        <dbReference type="EMBL" id="QMV43205.1"/>
    </source>
</evidence>
<keyword evidence="3" id="KW-0804">Transcription</keyword>
<dbReference type="EMBL" id="CP041969">
    <property type="protein sequence ID" value="QMV43205.1"/>
    <property type="molecule type" value="Genomic_DNA"/>
</dbReference>
<dbReference type="GO" id="GO:0043565">
    <property type="term" value="F:sequence-specific DNA binding"/>
    <property type="evidence" value="ECO:0007669"/>
    <property type="project" value="InterPro"/>
</dbReference>
<keyword evidence="6" id="KW-1185">Reference proteome</keyword>
<dbReference type="SMART" id="SM00342">
    <property type="entry name" value="HTH_ARAC"/>
    <property type="match status" value="1"/>
</dbReference>
<evidence type="ECO:0000256" key="3">
    <source>
        <dbReference type="ARBA" id="ARBA00023163"/>
    </source>
</evidence>
<dbReference type="GO" id="GO:0003700">
    <property type="term" value="F:DNA-binding transcription factor activity"/>
    <property type="evidence" value="ECO:0007669"/>
    <property type="project" value="InterPro"/>
</dbReference>
<name>A0A7G5C1X1_9BACL</name>
<dbReference type="PANTHER" id="PTHR43280">
    <property type="entry name" value="ARAC-FAMILY TRANSCRIPTIONAL REGULATOR"/>
    <property type="match status" value="1"/>
</dbReference>
<keyword evidence="2" id="KW-0238">DNA-binding</keyword>
<dbReference type="InterPro" id="IPR020449">
    <property type="entry name" value="Tscrpt_reg_AraC-type_HTH"/>
</dbReference>
<accession>A0A7G5C1X1</accession>
<dbReference type="KEGG" id="cchl:FPL14_19985"/>
<dbReference type="PRINTS" id="PR00032">
    <property type="entry name" value="HTHARAC"/>
</dbReference>
<dbReference type="PROSITE" id="PS01124">
    <property type="entry name" value="HTH_ARAC_FAMILY_2"/>
    <property type="match status" value="1"/>
</dbReference>
<evidence type="ECO:0000259" key="4">
    <source>
        <dbReference type="PROSITE" id="PS01124"/>
    </source>
</evidence>
<sequence length="245" mass="28771">MMEFAGSESSWILPIRISIRRWHIPLPDRDRNLLEYALCNASDELIRYPLSGATMRVRHGTAVFLFGLPTSNPLITGLEHRCRQLQKVAKTYLYADVEIEIGQTVPMREVAPDKSDESLAEQGPERERMLLLRQARRSDDASLRQILDYIEDHLQEQLTREDIAQFVHFHPSYLSRFFRKKTGWSLSEYIVRQRIEHAKLMLAQSDLRIGHIMNQLGYDNLSHFTRTFKKMTGYTPLQYRNKKIH</sequence>
<evidence type="ECO:0000313" key="6">
    <source>
        <dbReference type="Proteomes" id="UP000515679"/>
    </source>
</evidence>
<dbReference type="InterPro" id="IPR009057">
    <property type="entry name" value="Homeodomain-like_sf"/>
</dbReference>
<keyword evidence="1" id="KW-0805">Transcription regulation</keyword>
<evidence type="ECO:0000256" key="2">
    <source>
        <dbReference type="ARBA" id="ARBA00023125"/>
    </source>
</evidence>
<organism evidence="5 6">
    <name type="scientific">Cohnella cholangitidis</name>
    <dbReference type="NCBI Taxonomy" id="2598458"/>
    <lineage>
        <taxon>Bacteria</taxon>
        <taxon>Bacillati</taxon>
        <taxon>Bacillota</taxon>
        <taxon>Bacilli</taxon>
        <taxon>Bacillales</taxon>
        <taxon>Paenibacillaceae</taxon>
        <taxon>Cohnella</taxon>
    </lineage>
</organism>
<proteinExistence type="predicted"/>
<dbReference type="RefSeq" id="WP_182299436.1">
    <property type="nucleotide sequence ID" value="NZ_CP041969.1"/>
</dbReference>
<dbReference type="InterPro" id="IPR018060">
    <property type="entry name" value="HTH_AraC"/>
</dbReference>
<dbReference type="Proteomes" id="UP000515679">
    <property type="component" value="Chromosome"/>
</dbReference>
<protein>
    <submittedName>
        <fullName evidence="5">Helix-turn-helix transcriptional regulator</fullName>
    </submittedName>
</protein>
<gene>
    <name evidence="5" type="ORF">FPL14_19985</name>
</gene>
<feature type="domain" description="HTH araC/xylS-type" evidence="4">
    <location>
        <begin position="144"/>
        <end position="242"/>
    </location>
</feature>
<dbReference type="SUPFAM" id="SSF46689">
    <property type="entry name" value="Homeodomain-like"/>
    <property type="match status" value="2"/>
</dbReference>
<evidence type="ECO:0000256" key="1">
    <source>
        <dbReference type="ARBA" id="ARBA00023015"/>
    </source>
</evidence>
<dbReference type="Gene3D" id="1.10.10.60">
    <property type="entry name" value="Homeodomain-like"/>
    <property type="match status" value="2"/>
</dbReference>
<dbReference type="Pfam" id="PF12833">
    <property type="entry name" value="HTH_18"/>
    <property type="match status" value="1"/>
</dbReference>
<dbReference type="AlphaFoldDB" id="A0A7G5C1X1"/>
<reference evidence="5 6" key="1">
    <citation type="submission" date="2019-07" db="EMBL/GenBank/DDBJ databases">
        <authorList>
            <person name="Kim J.K."/>
            <person name="Cheong H.-M."/>
            <person name="Choi Y."/>
            <person name="Hwang K.J."/>
            <person name="Lee S."/>
            <person name="Choi C."/>
        </authorList>
    </citation>
    <scope>NUCLEOTIDE SEQUENCE [LARGE SCALE GENOMIC DNA]</scope>
    <source>
        <strain evidence="5 6">KS 22</strain>
    </source>
</reference>